<feature type="region of interest" description="Disordered" evidence="1">
    <location>
        <begin position="35"/>
        <end position="68"/>
    </location>
</feature>
<sequence>APRQPCNGFDVLVVHSQSIMGPWWNAWPSEQSLPQESSWTLQSSPRTTALGAAPSAQKTRRWAASSSYTQLEKRPVSRQLSWFRPKAPAQEPVALLSRERRGELRSVAA</sequence>
<dbReference type="Proteomes" id="UP001189429">
    <property type="component" value="Unassembled WGS sequence"/>
</dbReference>
<feature type="non-terminal residue" evidence="2">
    <location>
        <position position="1"/>
    </location>
</feature>
<feature type="compositionally biased region" description="Polar residues" evidence="1">
    <location>
        <begin position="35"/>
        <end position="47"/>
    </location>
</feature>
<proteinExistence type="predicted"/>
<comment type="caution">
    <text evidence="2">The sequence shown here is derived from an EMBL/GenBank/DDBJ whole genome shotgun (WGS) entry which is preliminary data.</text>
</comment>
<evidence type="ECO:0000256" key="1">
    <source>
        <dbReference type="SAM" id="MobiDB-lite"/>
    </source>
</evidence>
<protein>
    <submittedName>
        <fullName evidence="2">Uncharacterized protein</fullName>
    </submittedName>
</protein>
<reference evidence="2" key="1">
    <citation type="submission" date="2023-10" db="EMBL/GenBank/DDBJ databases">
        <authorList>
            <person name="Chen Y."/>
            <person name="Shah S."/>
            <person name="Dougan E. K."/>
            <person name="Thang M."/>
            <person name="Chan C."/>
        </authorList>
    </citation>
    <scope>NUCLEOTIDE SEQUENCE [LARGE SCALE GENOMIC DNA]</scope>
</reference>
<dbReference type="EMBL" id="CAUYUJ010008979">
    <property type="protein sequence ID" value="CAK0825512.1"/>
    <property type="molecule type" value="Genomic_DNA"/>
</dbReference>
<feature type="non-terminal residue" evidence="2">
    <location>
        <position position="109"/>
    </location>
</feature>
<gene>
    <name evidence="2" type="ORF">PCOR1329_LOCUS25622</name>
</gene>
<keyword evidence="3" id="KW-1185">Reference proteome</keyword>
<accession>A0ABN9S3H6</accession>
<organism evidence="2 3">
    <name type="scientific">Prorocentrum cordatum</name>
    <dbReference type="NCBI Taxonomy" id="2364126"/>
    <lineage>
        <taxon>Eukaryota</taxon>
        <taxon>Sar</taxon>
        <taxon>Alveolata</taxon>
        <taxon>Dinophyceae</taxon>
        <taxon>Prorocentrales</taxon>
        <taxon>Prorocentraceae</taxon>
        <taxon>Prorocentrum</taxon>
    </lineage>
</organism>
<evidence type="ECO:0000313" key="3">
    <source>
        <dbReference type="Proteomes" id="UP001189429"/>
    </source>
</evidence>
<name>A0ABN9S3H6_9DINO</name>
<evidence type="ECO:0000313" key="2">
    <source>
        <dbReference type="EMBL" id="CAK0825512.1"/>
    </source>
</evidence>